<protein>
    <recommendedName>
        <fullName evidence="3">Protein kinase domain-containing protein</fullName>
    </recommendedName>
</protein>
<organism evidence="1 2">
    <name type="scientific">Coraliomargarita sinensis</name>
    <dbReference type="NCBI Taxonomy" id="2174842"/>
    <lineage>
        <taxon>Bacteria</taxon>
        <taxon>Pseudomonadati</taxon>
        <taxon>Verrucomicrobiota</taxon>
        <taxon>Opitutia</taxon>
        <taxon>Puniceicoccales</taxon>
        <taxon>Coraliomargaritaceae</taxon>
        <taxon>Coraliomargarita</taxon>
    </lineage>
</organism>
<accession>A0A317ZEG2</accession>
<dbReference type="RefSeq" id="WP_110132032.1">
    <property type="nucleotide sequence ID" value="NZ_QHJQ01000012.1"/>
</dbReference>
<evidence type="ECO:0000313" key="1">
    <source>
        <dbReference type="EMBL" id="PXA03122.1"/>
    </source>
</evidence>
<keyword evidence="2" id="KW-1185">Reference proteome</keyword>
<dbReference type="SUPFAM" id="SSF56112">
    <property type="entry name" value="Protein kinase-like (PK-like)"/>
    <property type="match status" value="2"/>
</dbReference>
<dbReference type="InParanoid" id="A0A317ZEG2"/>
<dbReference type="Pfam" id="PF06293">
    <property type="entry name" value="Kdo"/>
    <property type="match status" value="2"/>
</dbReference>
<proteinExistence type="predicted"/>
<gene>
    <name evidence="1" type="ORF">DDZ13_13725</name>
</gene>
<dbReference type="OrthoDB" id="8532943at2"/>
<sequence>MSARFDSMLVLESASGCSLTSLSLEVGASLRVLPGRREVFSARVTDLDQPVVVKCYLPHAKQTRDWEKEWGGLQTLQRLGLPAPGPLAVCRNSTGEICVVMEQLADAVTLGTYLEDVAGRRDSSLMKKLVRLVDQLHEAGARQGDQHVDNWAVSGGQVFLLDAGTFQFHSRPLSAKERLEDLAAICATLPPEAEQDFRKTLFSCEGGPVVNARDDLTEAVLEEAIVRLQSERARKYFKKTQRDCTEFASRENTTGSGIFSRSADKTLVDRFFDDPETLMAEGRRLKSGNTCTVQQFECNGRAYVLKRYNKKPFWSQCRRSLSPSRARLSWSSAWVLHLAFVPTAKAVAFMDEGGFPRGRSYFLMESINAELLADYARGISGDAAKVAELVESVGRIWDCLGRLRAVHGDLKATNWMVNSDNKVFLFDLDSFRFGLSDGAFDRGRRKDLKRFLKNWSSWPEIGEAFRRRMKGGEP</sequence>
<name>A0A317ZEG2_9BACT</name>
<evidence type="ECO:0000313" key="2">
    <source>
        <dbReference type="Proteomes" id="UP000247099"/>
    </source>
</evidence>
<dbReference type="Gene3D" id="1.10.510.10">
    <property type="entry name" value="Transferase(Phosphotransferase) domain 1"/>
    <property type="match status" value="1"/>
</dbReference>
<evidence type="ECO:0008006" key="3">
    <source>
        <dbReference type="Google" id="ProtNLM"/>
    </source>
</evidence>
<comment type="caution">
    <text evidence="1">The sequence shown here is derived from an EMBL/GenBank/DDBJ whole genome shotgun (WGS) entry which is preliminary data.</text>
</comment>
<dbReference type="InterPro" id="IPR011009">
    <property type="entry name" value="Kinase-like_dom_sf"/>
</dbReference>
<dbReference type="EMBL" id="QHJQ01000012">
    <property type="protein sequence ID" value="PXA03122.1"/>
    <property type="molecule type" value="Genomic_DNA"/>
</dbReference>
<dbReference type="AlphaFoldDB" id="A0A317ZEG2"/>
<reference evidence="1 2" key="1">
    <citation type="submission" date="2018-05" db="EMBL/GenBank/DDBJ databases">
        <title>Coraliomargarita sinensis sp. nov., isolated from a marine solar saltern.</title>
        <authorList>
            <person name="Zhou L.Y."/>
        </authorList>
    </citation>
    <scope>NUCLEOTIDE SEQUENCE [LARGE SCALE GENOMIC DNA]</scope>
    <source>
        <strain evidence="1 2">WN38</strain>
    </source>
</reference>
<dbReference type="Proteomes" id="UP000247099">
    <property type="component" value="Unassembled WGS sequence"/>
</dbReference>